<dbReference type="Proteomes" id="UP000095751">
    <property type="component" value="Unassembled WGS sequence"/>
</dbReference>
<dbReference type="GO" id="GO:0051015">
    <property type="term" value="F:actin filament binding"/>
    <property type="evidence" value="ECO:0007669"/>
    <property type="project" value="TreeGrafter"/>
</dbReference>
<dbReference type="InterPro" id="IPR036961">
    <property type="entry name" value="Kinesin_motor_dom_sf"/>
</dbReference>
<dbReference type="SUPFAM" id="SSF52540">
    <property type="entry name" value="P-loop containing nucleoside triphosphate hydrolases"/>
    <property type="match status" value="2"/>
</dbReference>
<dbReference type="InParanoid" id="A0A1E7EUW4"/>
<dbReference type="GO" id="GO:0007015">
    <property type="term" value="P:actin filament organization"/>
    <property type="evidence" value="ECO:0007669"/>
    <property type="project" value="TreeGrafter"/>
</dbReference>
<dbReference type="AlphaFoldDB" id="A0A1E7EUW4"/>
<dbReference type="GO" id="GO:0016020">
    <property type="term" value="C:membrane"/>
    <property type="evidence" value="ECO:0007669"/>
    <property type="project" value="TreeGrafter"/>
</dbReference>
<dbReference type="GO" id="GO:0005524">
    <property type="term" value="F:ATP binding"/>
    <property type="evidence" value="ECO:0007669"/>
    <property type="project" value="UniProtKB-UniRule"/>
</dbReference>
<evidence type="ECO:0000256" key="4">
    <source>
        <dbReference type="ARBA" id="ARBA00023175"/>
    </source>
</evidence>
<dbReference type="Pfam" id="PF00063">
    <property type="entry name" value="Myosin_head"/>
    <property type="match status" value="1"/>
</dbReference>
<dbReference type="PROSITE" id="PS50096">
    <property type="entry name" value="IQ"/>
    <property type="match status" value="1"/>
</dbReference>
<dbReference type="SMART" id="SM00015">
    <property type="entry name" value="IQ"/>
    <property type="match status" value="5"/>
</dbReference>
<name>A0A1E7EUW4_9STRA</name>
<evidence type="ECO:0000256" key="3">
    <source>
        <dbReference type="ARBA" id="ARBA00023123"/>
    </source>
</evidence>
<keyword evidence="3 6" id="KW-0518">Myosin</keyword>
<reference evidence="9 10" key="1">
    <citation type="submission" date="2016-09" db="EMBL/GenBank/DDBJ databases">
        <title>Extensive genetic diversity and differential bi-allelic expression allows diatom success in the polar Southern Ocean.</title>
        <authorList>
            <consortium name="DOE Joint Genome Institute"/>
            <person name="Mock T."/>
            <person name="Otillar R.P."/>
            <person name="Strauss J."/>
            <person name="Dupont C."/>
            <person name="Frickenhaus S."/>
            <person name="Maumus F."/>
            <person name="Mcmullan M."/>
            <person name="Sanges R."/>
            <person name="Schmutz J."/>
            <person name="Toseland A."/>
            <person name="Valas R."/>
            <person name="Veluchamy A."/>
            <person name="Ward B.J."/>
            <person name="Allen A."/>
            <person name="Barry K."/>
            <person name="Falciatore A."/>
            <person name="Ferrante M."/>
            <person name="Fortunato A.E."/>
            <person name="Gloeckner G."/>
            <person name="Gruber A."/>
            <person name="Hipkin R."/>
            <person name="Janech M."/>
            <person name="Kroth P."/>
            <person name="Leese F."/>
            <person name="Lindquist E."/>
            <person name="Lyon B.R."/>
            <person name="Martin J."/>
            <person name="Mayer C."/>
            <person name="Parker M."/>
            <person name="Quesneville H."/>
            <person name="Raymond J."/>
            <person name="Uhlig C."/>
            <person name="Valentin K.U."/>
            <person name="Worden A.Z."/>
            <person name="Armbrust E.V."/>
            <person name="Bowler C."/>
            <person name="Green B."/>
            <person name="Moulton V."/>
            <person name="Van Oosterhout C."/>
            <person name="Grigoriev I."/>
        </authorList>
    </citation>
    <scope>NUCLEOTIDE SEQUENCE [LARGE SCALE GENOMIC DNA]</scope>
    <source>
        <strain evidence="9 10">CCMP1102</strain>
    </source>
</reference>
<feature type="region of interest" description="Disordered" evidence="7">
    <location>
        <begin position="555"/>
        <end position="585"/>
    </location>
</feature>
<gene>
    <name evidence="9" type="ORF">FRACYDRAFT_156363</name>
</gene>
<dbReference type="Gene3D" id="3.40.850.10">
    <property type="entry name" value="Kinesin motor domain"/>
    <property type="match status" value="1"/>
</dbReference>
<feature type="domain" description="Myosin motor" evidence="8">
    <location>
        <begin position="1"/>
        <end position="715"/>
    </location>
</feature>
<dbReference type="FunCoup" id="A0A1E7EUW4">
    <property type="interactions" value="5"/>
</dbReference>
<organism evidence="9 10">
    <name type="scientific">Fragilariopsis cylindrus CCMP1102</name>
    <dbReference type="NCBI Taxonomy" id="635003"/>
    <lineage>
        <taxon>Eukaryota</taxon>
        <taxon>Sar</taxon>
        <taxon>Stramenopiles</taxon>
        <taxon>Ochrophyta</taxon>
        <taxon>Bacillariophyta</taxon>
        <taxon>Bacillariophyceae</taxon>
        <taxon>Bacillariophycidae</taxon>
        <taxon>Bacillariales</taxon>
        <taxon>Bacillariaceae</taxon>
        <taxon>Fragilariopsis</taxon>
    </lineage>
</organism>
<dbReference type="GO" id="GO:0000146">
    <property type="term" value="F:microfilament motor activity"/>
    <property type="evidence" value="ECO:0007669"/>
    <property type="project" value="TreeGrafter"/>
</dbReference>
<dbReference type="OrthoDB" id="6108017at2759"/>
<protein>
    <submittedName>
        <fullName evidence="9">Myosin Va</fullName>
    </submittedName>
</protein>
<dbReference type="GO" id="GO:0005737">
    <property type="term" value="C:cytoplasm"/>
    <property type="evidence" value="ECO:0007669"/>
    <property type="project" value="TreeGrafter"/>
</dbReference>
<dbReference type="PANTHER" id="PTHR13140">
    <property type="entry name" value="MYOSIN"/>
    <property type="match status" value="1"/>
</dbReference>
<evidence type="ECO:0000256" key="2">
    <source>
        <dbReference type="ARBA" id="ARBA00022840"/>
    </source>
</evidence>
<dbReference type="CDD" id="cd00124">
    <property type="entry name" value="MYSc"/>
    <property type="match status" value="1"/>
</dbReference>
<evidence type="ECO:0000259" key="8">
    <source>
        <dbReference type="PROSITE" id="PS51456"/>
    </source>
</evidence>
<dbReference type="Pfam" id="PF00612">
    <property type="entry name" value="IQ"/>
    <property type="match status" value="4"/>
</dbReference>
<dbReference type="Gene3D" id="1.20.5.190">
    <property type="match status" value="1"/>
</dbReference>
<sequence>EDLTSLTHLHEPAVVYCLQKHYERNSIYTYTGKILIALNPFQMLYNVYGEDVMKDYWQDDNTKTLDLERRPPPHVYAIAQDAYRSLLHEGNNQSILVSGESGSGKTVTTKYIMGYLANQSQRNTSNNDNHNKKEEGIESQILQSNPILESFGNARTIRNDNSSRFGKFMELLFSPGTGQLISASIETYLLEKVRLISQAPGERNYHIFYELLAGLSQQERKELLIENFVPDDFRMTGCSGTFDRRDGVDDNETFHDLRTAFLSVGFSESQQKDLFAVACALLHTSNITFKTASGEGSELIQSQSLVAALDLLGVSQEALNDSLCLCAIQARGEVFHKNLSVIQAGKALEALIKATYGALFTHIVRTINNSIAAELEATSPHARNLPRIGVLDIFGFESFDVNSYEQLCINYCNEALQQQFNKFVFKLEQHEYEQEGIDWSFIEFPDNQDILDLIENKREGILSILDEKCRLASCTDTTFCRAIYEKCKKHPRFSATQSQIANFEFSIEHYAGTVTYDSANFLEKNKDELPKETTELLASSSVRFLAYLGETLNEEDEPTSASAKAFADRDGTSDTNNRKRNNSSILRTTVGSQFSRQLRELRDRIDSTSPHYVRCLKPNDDLVPNQFEAHVIAEQLRCAGVLEAIRVSRVGFPHRYYHEQFIIRYGILLTKKTMRKRRGKDFCSSTCVVSLGMQTGHRKVFLRTTVFDALELLRNKKLGLSAIIIQKNVRRFVAQLQYDVCLMAAIRIQRFLRQINAYRQARIIKECAAAIRIQCVWRRFFAETELMASRLIAHFCQAYWRGIVARKLYAIMAMENQAKVVQRYWRGYRVKLVYLRVLKSIVSIQCCWRCKVARTVFKGLRREARSIGAIAAERDRFKKESLRLRKEVE</sequence>
<dbReference type="PROSITE" id="PS51456">
    <property type="entry name" value="MYOSIN_MOTOR"/>
    <property type="match status" value="1"/>
</dbReference>
<keyword evidence="2 6" id="KW-0067">ATP-binding</keyword>
<dbReference type="FunFam" id="1.10.10.820:FF:000001">
    <property type="entry name" value="Myosin heavy chain"/>
    <property type="match status" value="1"/>
</dbReference>
<feature type="non-terminal residue" evidence="9">
    <location>
        <position position="1"/>
    </location>
</feature>
<dbReference type="Gene3D" id="1.10.10.820">
    <property type="match status" value="1"/>
</dbReference>
<evidence type="ECO:0000313" key="9">
    <source>
        <dbReference type="EMBL" id="OEU09594.1"/>
    </source>
</evidence>
<proteinExistence type="inferred from homology"/>
<evidence type="ECO:0000256" key="1">
    <source>
        <dbReference type="ARBA" id="ARBA00022741"/>
    </source>
</evidence>
<dbReference type="KEGG" id="fcy:FRACYDRAFT_156363"/>
<dbReference type="InterPro" id="IPR001609">
    <property type="entry name" value="Myosin_head_motor_dom-like"/>
</dbReference>
<dbReference type="InterPro" id="IPR000048">
    <property type="entry name" value="IQ_motif_EF-hand-BS"/>
</dbReference>
<dbReference type="Gene3D" id="1.20.58.530">
    <property type="match status" value="1"/>
</dbReference>
<dbReference type="EMBL" id="KV784375">
    <property type="protein sequence ID" value="OEU09594.1"/>
    <property type="molecule type" value="Genomic_DNA"/>
</dbReference>
<accession>A0A1E7EUW4</accession>
<dbReference type="PRINTS" id="PR00193">
    <property type="entry name" value="MYOSINHEAVY"/>
</dbReference>
<keyword evidence="10" id="KW-1185">Reference proteome</keyword>
<dbReference type="Gene3D" id="1.20.5.4820">
    <property type="match status" value="1"/>
</dbReference>
<evidence type="ECO:0000313" key="10">
    <source>
        <dbReference type="Proteomes" id="UP000095751"/>
    </source>
</evidence>
<evidence type="ECO:0000256" key="7">
    <source>
        <dbReference type="SAM" id="MobiDB-lite"/>
    </source>
</evidence>
<dbReference type="InterPro" id="IPR027417">
    <property type="entry name" value="P-loop_NTPase"/>
</dbReference>
<evidence type="ECO:0000256" key="5">
    <source>
        <dbReference type="ARBA" id="ARBA00023203"/>
    </source>
</evidence>
<feature type="non-terminal residue" evidence="9">
    <location>
        <position position="889"/>
    </location>
</feature>
<dbReference type="GO" id="GO:0016459">
    <property type="term" value="C:myosin complex"/>
    <property type="evidence" value="ECO:0007669"/>
    <property type="project" value="UniProtKB-KW"/>
</dbReference>
<keyword evidence="5 6" id="KW-0009">Actin-binding</keyword>
<feature type="binding site" evidence="6">
    <location>
        <begin position="99"/>
        <end position="106"/>
    </location>
    <ligand>
        <name>ATP</name>
        <dbReference type="ChEBI" id="CHEBI:30616"/>
    </ligand>
</feature>
<dbReference type="PANTHER" id="PTHR13140:SF845">
    <property type="entry name" value="MYOSIN-LIKE PROTEIN"/>
    <property type="match status" value="1"/>
</dbReference>
<comment type="similarity">
    <text evidence="6">Belongs to the TRAFAC class myosin-kinesin ATPase superfamily. Myosin family.</text>
</comment>
<feature type="region of interest" description="Actin-binding" evidence="6">
    <location>
        <begin position="598"/>
        <end position="620"/>
    </location>
</feature>
<dbReference type="SMART" id="SM00242">
    <property type="entry name" value="MYSc"/>
    <property type="match status" value="1"/>
</dbReference>
<dbReference type="Gene3D" id="1.20.120.720">
    <property type="entry name" value="Myosin VI head, motor domain, U50 subdomain"/>
    <property type="match status" value="1"/>
</dbReference>
<keyword evidence="1 6" id="KW-0547">Nucleotide-binding</keyword>
<keyword evidence="4 6" id="KW-0505">Motor protein</keyword>
<evidence type="ECO:0000256" key="6">
    <source>
        <dbReference type="PROSITE-ProRule" id="PRU00782"/>
    </source>
</evidence>